<keyword evidence="2" id="KW-1185">Reference proteome</keyword>
<evidence type="ECO:0000313" key="1">
    <source>
        <dbReference type="EMBL" id="EFX61666.1"/>
    </source>
</evidence>
<dbReference type="STRING" id="6669.E9I2W4"/>
<dbReference type="InterPro" id="IPR011047">
    <property type="entry name" value="Quinoprotein_ADH-like_sf"/>
</dbReference>
<gene>
    <name evidence="1" type="ORF">DAPPUDRAFT_338523</name>
</gene>
<dbReference type="KEGG" id="dpx:DAPPUDRAFT_338523"/>
<dbReference type="Proteomes" id="UP000000305">
    <property type="component" value="Unassembled WGS sequence"/>
</dbReference>
<protein>
    <submittedName>
        <fullName evidence="1">Uncharacterized protein</fullName>
    </submittedName>
</protein>
<dbReference type="EMBL" id="GL734265">
    <property type="protein sequence ID" value="EFX61666.1"/>
    <property type="molecule type" value="Genomic_DNA"/>
</dbReference>
<reference evidence="1 2" key="1">
    <citation type="journal article" date="2011" name="Science">
        <title>The ecoresponsive genome of Daphnia pulex.</title>
        <authorList>
            <person name="Colbourne J.K."/>
            <person name="Pfrender M.E."/>
            <person name="Gilbert D."/>
            <person name="Thomas W.K."/>
            <person name="Tucker A."/>
            <person name="Oakley T.H."/>
            <person name="Tokishita S."/>
            <person name="Aerts A."/>
            <person name="Arnold G.J."/>
            <person name="Basu M.K."/>
            <person name="Bauer D.J."/>
            <person name="Caceres C.E."/>
            <person name="Carmel L."/>
            <person name="Casola C."/>
            <person name="Choi J.H."/>
            <person name="Detter J.C."/>
            <person name="Dong Q."/>
            <person name="Dusheyko S."/>
            <person name="Eads B.D."/>
            <person name="Frohlich T."/>
            <person name="Geiler-Samerotte K.A."/>
            <person name="Gerlach D."/>
            <person name="Hatcher P."/>
            <person name="Jogdeo S."/>
            <person name="Krijgsveld J."/>
            <person name="Kriventseva E.V."/>
            <person name="Kultz D."/>
            <person name="Laforsch C."/>
            <person name="Lindquist E."/>
            <person name="Lopez J."/>
            <person name="Manak J.R."/>
            <person name="Muller J."/>
            <person name="Pangilinan J."/>
            <person name="Patwardhan R.P."/>
            <person name="Pitluck S."/>
            <person name="Pritham E.J."/>
            <person name="Rechtsteiner A."/>
            <person name="Rho M."/>
            <person name="Rogozin I.B."/>
            <person name="Sakarya O."/>
            <person name="Salamov A."/>
            <person name="Schaack S."/>
            <person name="Shapiro H."/>
            <person name="Shiga Y."/>
            <person name="Skalitzky C."/>
            <person name="Smith Z."/>
            <person name="Souvorov A."/>
            <person name="Sung W."/>
            <person name="Tang Z."/>
            <person name="Tsuchiya D."/>
            <person name="Tu H."/>
            <person name="Vos H."/>
            <person name="Wang M."/>
            <person name="Wolf Y.I."/>
            <person name="Yamagata H."/>
            <person name="Yamada T."/>
            <person name="Ye Y."/>
            <person name="Shaw J.R."/>
            <person name="Andrews J."/>
            <person name="Crease T.J."/>
            <person name="Tang H."/>
            <person name="Lucas S.M."/>
            <person name="Robertson H.M."/>
            <person name="Bork P."/>
            <person name="Koonin E.V."/>
            <person name="Zdobnov E.M."/>
            <person name="Grigoriev I.V."/>
            <person name="Lynch M."/>
            <person name="Boore J.L."/>
        </authorList>
    </citation>
    <scope>NUCLEOTIDE SEQUENCE [LARGE SCALE GENOMIC DNA]</scope>
</reference>
<evidence type="ECO:0000313" key="2">
    <source>
        <dbReference type="Proteomes" id="UP000000305"/>
    </source>
</evidence>
<dbReference type="AlphaFoldDB" id="E9I2W4"/>
<dbReference type="OrthoDB" id="10314498at2759"/>
<name>E9I2W4_DAPPU</name>
<proteinExistence type="predicted"/>
<accession>E9I2W4</accession>
<organism evidence="1 2">
    <name type="scientific">Daphnia pulex</name>
    <name type="common">Water flea</name>
    <dbReference type="NCBI Taxonomy" id="6669"/>
    <lineage>
        <taxon>Eukaryota</taxon>
        <taxon>Metazoa</taxon>
        <taxon>Ecdysozoa</taxon>
        <taxon>Arthropoda</taxon>
        <taxon>Crustacea</taxon>
        <taxon>Branchiopoda</taxon>
        <taxon>Diplostraca</taxon>
        <taxon>Cladocera</taxon>
        <taxon>Anomopoda</taxon>
        <taxon>Daphniidae</taxon>
        <taxon>Daphnia</taxon>
    </lineage>
</organism>
<dbReference type="HOGENOM" id="CLU_055699_0_0_1"/>
<dbReference type="SUPFAM" id="SSF50998">
    <property type="entry name" value="Quinoprotein alcohol dehydrogenase-like"/>
    <property type="match status" value="1"/>
</dbReference>
<dbReference type="InParanoid" id="E9I2W4"/>
<sequence length="319" mass="36387">MNLNNILYSTLNFTDEDILRIVSMDCDDDFLVTMSIAWSDRPGIPCVSTILVRELQSGEVIQRIMGNFSRSCGYETSFKVRFGHGLLISHQVVGEQPNGRLILQDVLKSRLDIWRMANVREIEAKSTVCLVPISKLNVLYPVRIGHDENYIVVHRSDPPRFEIMSTSSLNLTRTIDAFDYCPSVHYKDGLIVSSSAHMDTHTRTCCIIRIWDVETGLCLREIQEPEPGRYSNLNHLVGFTTNYLITVPADLSMLKRVIKIRDLSVAIDLHSNQTSASTVVATIELDRDTSWYDRFIVDDFQLVYFHDQELVVHSFAPEV</sequence>
<dbReference type="PhylomeDB" id="E9I2W4"/>